<dbReference type="Pfam" id="PF00892">
    <property type="entry name" value="EamA"/>
    <property type="match status" value="2"/>
</dbReference>
<dbReference type="PANTHER" id="PTHR32322">
    <property type="entry name" value="INNER MEMBRANE TRANSPORTER"/>
    <property type="match status" value="1"/>
</dbReference>
<evidence type="ECO:0000256" key="1">
    <source>
        <dbReference type="ARBA" id="ARBA00004141"/>
    </source>
</evidence>
<evidence type="ECO:0000259" key="7">
    <source>
        <dbReference type="Pfam" id="PF00892"/>
    </source>
</evidence>
<dbReference type="RefSeq" id="WP_021840801.1">
    <property type="nucleotide sequence ID" value="NZ_CACRUX010000067.1"/>
</dbReference>
<reference evidence="8" key="1">
    <citation type="submission" date="2019-11" db="EMBL/GenBank/DDBJ databases">
        <authorList>
            <person name="Feng L."/>
        </authorList>
    </citation>
    <scope>NUCLEOTIDE SEQUENCE</scope>
    <source>
        <strain evidence="8">VrattiLFYP33</strain>
    </source>
</reference>
<dbReference type="InterPro" id="IPR000620">
    <property type="entry name" value="EamA_dom"/>
</dbReference>
<keyword evidence="5 6" id="KW-0472">Membrane</keyword>
<dbReference type="PANTHER" id="PTHR32322:SF2">
    <property type="entry name" value="EAMA DOMAIN-CONTAINING PROTEIN"/>
    <property type="match status" value="1"/>
</dbReference>
<comment type="similarity">
    <text evidence="2">Belongs to the EamA transporter family.</text>
</comment>
<feature type="transmembrane region" description="Helical" evidence="6">
    <location>
        <begin position="274"/>
        <end position="292"/>
    </location>
</feature>
<organism evidence="8">
    <name type="scientific">Veillonella ratti</name>
    <dbReference type="NCBI Taxonomy" id="103892"/>
    <lineage>
        <taxon>Bacteria</taxon>
        <taxon>Bacillati</taxon>
        <taxon>Bacillota</taxon>
        <taxon>Negativicutes</taxon>
        <taxon>Veillonellales</taxon>
        <taxon>Veillonellaceae</taxon>
        <taxon>Veillonella</taxon>
    </lineage>
</organism>
<dbReference type="AlphaFoldDB" id="A0A6N3EDA0"/>
<evidence type="ECO:0000313" key="8">
    <source>
        <dbReference type="EMBL" id="VYU37915.1"/>
    </source>
</evidence>
<evidence type="ECO:0000256" key="2">
    <source>
        <dbReference type="ARBA" id="ARBA00007362"/>
    </source>
</evidence>
<feature type="transmembrane region" description="Helical" evidence="6">
    <location>
        <begin position="98"/>
        <end position="121"/>
    </location>
</feature>
<evidence type="ECO:0000256" key="4">
    <source>
        <dbReference type="ARBA" id="ARBA00022989"/>
    </source>
</evidence>
<feature type="transmembrane region" description="Helical" evidence="6">
    <location>
        <begin position="128"/>
        <end position="148"/>
    </location>
</feature>
<evidence type="ECO:0000256" key="5">
    <source>
        <dbReference type="ARBA" id="ARBA00023136"/>
    </source>
</evidence>
<feature type="transmembrane region" description="Helical" evidence="6">
    <location>
        <begin position="218"/>
        <end position="239"/>
    </location>
</feature>
<evidence type="ECO:0000256" key="6">
    <source>
        <dbReference type="SAM" id="Phobius"/>
    </source>
</evidence>
<accession>A0A6N3EDA0</accession>
<protein>
    <submittedName>
        <fullName evidence="8">Putative inner membrane transporter YicL</fullName>
    </submittedName>
</protein>
<feature type="transmembrane region" description="Helical" evidence="6">
    <location>
        <begin position="74"/>
        <end position="92"/>
    </location>
</feature>
<proteinExistence type="inferred from homology"/>
<comment type="subcellular location">
    <subcellularLocation>
        <location evidence="1">Membrane</location>
        <topology evidence="1">Multi-pass membrane protein</topology>
    </subcellularLocation>
</comment>
<feature type="transmembrane region" description="Helical" evidence="6">
    <location>
        <begin position="251"/>
        <end position="268"/>
    </location>
</feature>
<keyword evidence="4 6" id="KW-1133">Transmembrane helix</keyword>
<keyword evidence="3 6" id="KW-0812">Transmembrane</keyword>
<feature type="transmembrane region" description="Helical" evidence="6">
    <location>
        <begin position="160"/>
        <end position="176"/>
    </location>
</feature>
<feature type="domain" description="EamA" evidence="7">
    <location>
        <begin position="7"/>
        <end position="146"/>
    </location>
</feature>
<dbReference type="SUPFAM" id="SSF103481">
    <property type="entry name" value="Multidrug resistance efflux transporter EmrE"/>
    <property type="match status" value="2"/>
</dbReference>
<feature type="transmembrane region" description="Helical" evidence="6">
    <location>
        <begin position="39"/>
        <end position="58"/>
    </location>
</feature>
<gene>
    <name evidence="8" type="primary">yicL</name>
    <name evidence="8" type="ORF">VRLFYP33_01889</name>
</gene>
<dbReference type="EMBL" id="CACRUX010000067">
    <property type="protein sequence ID" value="VYU37915.1"/>
    <property type="molecule type" value="Genomic_DNA"/>
</dbReference>
<dbReference type="GO" id="GO:0016020">
    <property type="term" value="C:membrane"/>
    <property type="evidence" value="ECO:0007669"/>
    <property type="project" value="UniProtKB-SubCell"/>
</dbReference>
<name>A0A6N3EDA0_9FIRM</name>
<dbReference type="InterPro" id="IPR050638">
    <property type="entry name" value="AA-Vitamin_Transporters"/>
</dbReference>
<feature type="transmembrane region" description="Helical" evidence="6">
    <location>
        <begin position="188"/>
        <end position="206"/>
    </location>
</feature>
<sequence length="297" mass="32343">MDRKFLVGIGLTLMGGILWGLSGASSQFLQQQRGITPEWLLVVRLLISGVVTVMAAYWQGHGKIFEVFKTPKDVIGVLVFGLLGMALCQYAYFRSIYYAGAGIATVLQYLAPIIIVLYMAIRYLKLPTWGETISIVLATIGTAMIALQGKLSLAGIDEKVLFWGLLSAVAVAIYSVQPVSLLRRYGTGPIVGFAMLFSGIIITPWAKPFDVPGEWDMWTYIAFFNVVVLGTIISFNAYLEGVRRIGAVKGSVLSSVEPISAALLGWALLGSEFLTTDIIGFVLILSTIFILAREKSK</sequence>
<dbReference type="InterPro" id="IPR037185">
    <property type="entry name" value="EmrE-like"/>
</dbReference>
<feature type="domain" description="EamA" evidence="7">
    <location>
        <begin position="160"/>
        <end position="291"/>
    </location>
</feature>
<evidence type="ECO:0000256" key="3">
    <source>
        <dbReference type="ARBA" id="ARBA00022692"/>
    </source>
</evidence>